<dbReference type="EMBL" id="JAAXYH010000004">
    <property type="protein sequence ID" value="NMH65190.1"/>
    <property type="molecule type" value="Genomic_DNA"/>
</dbReference>
<name>A0A972G668_9GAMM</name>
<dbReference type="GO" id="GO:0046872">
    <property type="term" value="F:metal ion binding"/>
    <property type="evidence" value="ECO:0007669"/>
    <property type="project" value="UniProtKB-KW"/>
</dbReference>
<dbReference type="Pfam" id="PF00491">
    <property type="entry name" value="Arginase"/>
    <property type="match status" value="1"/>
</dbReference>
<dbReference type="PANTHER" id="PTHR11358">
    <property type="entry name" value="ARGINASE/AGMATINASE"/>
    <property type="match status" value="1"/>
</dbReference>
<evidence type="ECO:0000256" key="4">
    <source>
        <dbReference type="ARBA" id="ARBA00023211"/>
    </source>
</evidence>
<dbReference type="SUPFAM" id="SSF52768">
    <property type="entry name" value="Arginase/deacetylase"/>
    <property type="match status" value="1"/>
</dbReference>
<dbReference type="PROSITE" id="PS51409">
    <property type="entry name" value="ARGINASE_2"/>
    <property type="match status" value="1"/>
</dbReference>
<dbReference type="Proteomes" id="UP000737113">
    <property type="component" value="Unassembled WGS sequence"/>
</dbReference>
<evidence type="ECO:0000256" key="5">
    <source>
        <dbReference type="PROSITE-ProRule" id="PRU00742"/>
    </source>
</evidence>
<evidence type="ECO:0000256" key="3">
    <source>
        <dbReference type="ARBA" id="ARBA00022808"/>
    </source>
</evidence>
<keyword evidence="7" id="KW-1185">Reference proteome</keyword>
<dbReference type="GO" id="GO:0008783">
    <property type="term" value="F:agmatinase activity"/>
    <property type="evidence" value="ECO:0007669"/>
    <property type="project" value="TreeGrafter"/>
</dbReference>
<protein>
    <submittedName>
        <fullName evidence="6">Formimidoylglutamase</fullName>
    </submittedName>
</protein>
<keyword evidence="4" id="KW-0464">Manganese</keyword>
<evidence type="ECO:0000256" key="2">
    <source>
        <dbReference type="ARBA" id="ARBA00022801"/>
    </source>
</evidence>
<dbReference type="InterPro" id="IPR023696">
    <property type="entry name" value="Ureohydrolase_dom_sf"/>
</dbReference>
<dbReference type="GO" id="GO:0033389">
    <property type="term" value="P:putrescine biosynthetic process from arginine, via agmatine"/>
    <property type="evidence" value="ECO:0007669"/>
    <property type="project" value="TreeGrafter"/>
</dbReference>
<dbReference type="CDD" id="cd09988">
    <property type="entry name" value="Formimidoylglutamase"/>
    <property type="match status" value="1"/>
</dbReference>
<keyword evidence="2" id="KW-0378">Hydrolase</keyword>
<dbReference type="GO" id="GO:0006547">
    <property type="term" value="P:L-histidine metabolic process"/>
    <property type="evidence" value="ECO:0007669"/>
    <property type="project" value="UniProtKB-KW"/>
</dbReference>
<evidence type="ECO:0000256" key="1">
    <source>
        <dbReference type="ARBA" id="ARBA00022723"/>
    </source>
</evidence>
<dbReference type="RefSeq" id="WP_169563866.1">
    <property type="nucleotide sequence ID" value="NZ_JAAXYH010000004.1"/>
</dbReference>
<organism evidence="6 7">
    <name type="scientific">Shewanella salipaludis</name>
    <dbReference type="NCBI Taxonomy" id="2723052"/>
    <lineage>
        <taxon>Bacteria</taxon>
        <taxon>Pseudomonadati</taxon>
        <taxon>Pseudomonadota</taxon>
        <taxon>Gammaproteobacteria</taxon>
        <taxon>Alteromonadales</taxon>
        <taxon>Shewanellaceae</taxon>
        <taxon>Shewanella</taxon>
    </lineage>
</organism>
<evidence type="ECO:0000313" key="6">
    <source>
        <dbReference type="EMBL" id="NMH65190.1"/>
    </source>
</evidence>
<sequence>MPKTPLSYFTQAALQQLLSPREGETRLGQTVLLPAPDLPLAEALAAAKAEGARFAILGVGEDLGPRANLGRGGATDAFDAGMGQFLNLQSNRFLSGKECLVLGQLVTADLQLGTDSSLAQLRQAVEQLDARVIEIVSHIMDTGLEPIVIGGGHNNAYGLLMATKASTGKQVAAVNLDPHSDFRLREGRHSGNGFSYAAANGALGHYHVLGLHELKNSETNLAQLTAFGGSWHSLQQIWIRREIGLSEALEQIATALNQTRLPVGLELDTDAIARMPSSAATVAGVPLLDAAHYVQYIASHCPCAYLHLAEAAPSCHEAGAVAGCREVGQSISELIYAYLHGRNHALLA</sequence>
<keyword evidence="1" id="KW-0479">Metal-binding</keyword>
<accession>A0A972G668</accession>
<evidence type="ECO:0000313" key="7">
    <source>
        <dbReference type="Proteomes" id="UP000737113"/>
    </source>
</evidence>
<dbReference type="PANTHER" id="PTHR11358:SF35">
    <property type="entry name" value="FORMIMIDOYLGLUTAMASE"/>
    <property type="match status" value="1"/>
</dbReference>
<proteinExistence type="inferred from homology"/>
<comment type="similarity">
    <text evidence="5">Belongs to the arginase family.</text>
</comment>
<gene>
    <name evidence="6" type="ORF">HC757_08400</name>
</gene>
<dbReference type="AlphaFoldDB" id="A0A972G668"/>
<comment type="caution">
    <text evidence="6">The sequence shown here is derived from an EMBL/GenBank/DDBJ whole genome shotgun (WGS) entry which is preliminary data.</text>
</comment>
<dbReference type="InterPro" id="IPR006035">
    <property type="entry name" value="Ureohydrolase"/>
</dbReference>
<keyword evidence="3" id="KW-0369">Histidine metabolism</keyword>
<dbReference type="Gene3D" id="3.40.800.10">
    <property type="entry name" value="Ureohydrolase domain"/>
    <property type="match status" value="1"/>
</dbReference>
<reference evidence="6" key="1">
    <citation type="submission" date="2020-04" db="EMBL/GenBank/DDBJ databases">
        <title>Description of Shewanella salipaludis sp. nov., isolated from a salt marsh.</title>
        <authorList>
            <person name="Park S."/>
            <person name="Yoon J.-H."/>
        </authorList>
    </citation>
    <scope>NUCLEOTIDE SEQUENCE</scope>
    <source>
        <strain evidence="6">SHSM-M6</strain>
    </source>
</reference>